<feature type="compositionally biased region" description="Polar residues" evidence="1">
    <location>
        <begin position="234"/>
        <end position="246"/>
    </location>
</feature>
<dbReference type="EMBL" id="JAYKXP010000046">
    <property type="protein sequence ID" value="KAK7037560.1"/>
    <property type="molecule type" value="Genomic_DNA"/>
</dbReference>
<evidence type="ECO:0000313" key="3">
    <source>
        <dbReference type="Proteomes" id="UP001383192"/>
    </source>
</evidence>
<feature type="region of interest" description="Disordered" evidence="1">
    <location>
        <begin position="309"/>
        <end position="369"/>
    </location>
</feature>
<feature type="compositionally biased region" description="Polar residues" evidence="1">
    <location>
        <begin position="275"/>
        <end position="287"/>
    </location>
</feature>
<feature type="region of interest" description="Disordered" evidence="1">
    <location>
        <begin position="681"/>
        <end position="708"/>
    </location>
</feature>
<feature type="region of interest" description="Disordered" evidence="1">
    <location>
        <begin position="554"/>
        <end position="590"/>
    </location>
</feature>
<organism evidence="2 3">
    <name type="scientific">Paramarasmius palmivorus</name>
    <dbReference type="NCBI Taxonomy" id="297713"/>
    <lineage>
        <taxon>Eukaryota</taxon>
        <taxon>Fungi</taxon>
        <taxon>Dikarya</taxon>
        <taxon>Basidiomycota</taxon>
        <taxon>Agaricomycotina</taxon>
        <taxon>Agaricomycetes</taxon>
        <taxon>Agaricomycetidae</taxon>
        <taxon>Agaricales</taxon>
        <taxon>Marasmiineae</taxon>
        <taxon>Marasmiaceae</taxon>
        <taxon>Paramarasmius</taxon>
    </lineage>
</organism>
<comment type="caution">
    <text evidence="2">The sequence shown here is derived from an EMBL/GenBank/DDBJ whole genome shotgun (WGS) entry which is preliminary data.</text>
</comment>
<evidence type="ECO:0000313" key="2">
    <source>
        <dbReference type="EMBL" id="KAK7037560.1"/>
    </source>
</evidence>
<feature type="compositionally biased region" description="Basic and acidic residues" evidence="1">
    <location>
        <begin position="133"/>
        <end position="161"/>
    </location>
</feature>
<protein>
    <submittedName>
        <fullName evidence="2">Uncharacterized protein</fullName>
    </submittedName>
</protein>
<dbReference type="AlphaFoldDB" id="A0AAW0CF15"/>
<feature type="compositionally biased region" description="Low complexity" evidence="1">
    <location>
        <begin position="205"/>
        <end position="215"/>
    </location>
</feature>
<feature type="region of interest" description="Disordered" evidence="1">
    <location>
        <begin position="205"/>
        <end position="287"/>
    </location>
</feature>
<proteinExistence type="predicted"/>
<reference evidence="2 3" key="1">
    <citation type="submission" date="2024-01" db="EMBL/GenBank/DDBJ databases">
        <title>A draft genome for a cacao thread blight-causing isolate of Paramarasmius palmivorus.</title>
        <authorList>
            <person name="Baruah I.K."/>
            <person name="Bukari Y."/>
            <person name="Amoako-Attah I."/>
            <person name="Meinhardt L.W."/>
            <person name="Bailey B.A."/>
            <person name="Cohen S.P."/>
        </authorList>
    </citation>
    <scope>NUCLEOTIDE SEQUENCE [LARGE SCALE GENOMIC DNA]</scope>
    <source>
        <strain evidence="2 3">GH-12</strain>
    </source>
</reference>
<feature type="compositionally biased region" description="Polar residues" evidence="1">
    <location>
        <begin position="554"/>
        <end position="566"/>
    </location>
</feature>
<evidence type="ECO:0000256" key="1">
    <source>
        <dbReference type="SAM" id="MobiDB-lite"/>
    </source>
</evidence>
<feature type="compositionally biased region" description="Basic and acidic residues" evidence="1">
    <location>
        <begin position="217"/>
        <end position="232"/>
    </location>
</feature>
<name>A0AAW0CF15_9AGAR</name>
<keyword evidence="3" id="KW-1185">Reference proteome</keyword>
<gene>
    <name evidence="2" type="ORF">VNI00_011052</name>
</gene>
<dbReference type="Proteomes" id="UP001383192">
    <property type="component" value="Unassembled WGS sequence"/>
</dbReference>
<feature type="compositionally biased region" description="Basic and acidic residues" evidence="1">
    <location>
        <begin position="248"/>
        <end position="274"/>
    </location>
</feature>
<feature type="compositionally biased region" description="Polar residues" evidence="1">
    <location>
        <begin position="354"/>
        <end position="367"/>
    </location>
</feature>
<sequence>MAPKTQAQLKPSLPAPIFRNAGKTANTSRRNEPESIAGNSERGLDTGVTFSPKLKPANMTRPVSPLQFMCQEESQSSATPSEHPGSVPEKMVRFAVPASPKFGTLPGITGDVSVNLNPLLVGGHGDHSATSARTEENTMIDETKGRRTSERLRKQNERSQNGEEANQEYYEDYSQIVYERKPTQAQQQGPKQKIPLLKIHNPATSNVASTSTSVPKKFTERLSPDWDEKEMAKNFSNAQYQKNTNLKRGRENVSEDHSAQRRKIDQSNHDREATSTKTATTDPMQASHASRWVVPLLDAYTITTNAAPNSDAKSAQLPAESKTKEPRVANPVQTDRDTSVTLSSESDKDENAAGPSNTMSAQSTQAPSELHPVAKQIFKARLQHRVLRPFYSEFAQQEWVPQMTAGKLVPYLSTKDLAAREVCTARYGPIMRQLNGLEQTALVRMMTFEKHEIYINITRSAPQNIRTGRELDACLVHQGSHADRPVTFVCPGFVTSSELVRGSGEVDNFARKLYVQLMSQDFEYASAFICTLMGDNVVHCPIFGGSLCLQSKKQKSQGSVRKNPSPNKRDLNRFSRTKSKRNERPRMPLPVDAPFRLYHHDMPIYDGRPNGPSGIEGFRPESSNWDNLSAMPRYEGEIPVGSLVIPGFTLAGPWNIDTNPSHPTAHFNLMFAIVLSTLDGASEDSGEYEDPDDSGIETDCSYDEQDDM</sequence>
<accession>A0AAW0CF15</accession>
<feature type="region of interest" description="Disordered" evidence="1">
    <location>
        <begin position="1"/>
        <end position="60"/>
    </location>
</feature>
<feature type="region of interest" description="Disordered" evidence="1">
    <location>
        <begin position="124"/>
        <end position="170"/>
    </location>
</feature>